<organism evidence="1 2">
    <name type="scientific">Pseudomonas fluorescens</name>
    <dbReference type="NCBI Taxonomy" id="294"/>
    <lineage>
        <taxon>Bacteria</taxon>
        <taxon>Pseudomonadati</taxon>
        <taxon>Pseudomonadota</taxon>
        <taxon>Gammaproteobacteria</taxon>
        <taxon>Pseudomonadales</taxon>
        <taxon>Pseudomonadaceae</taxon>
        <taxon>Pseudomonas</taxon>
    </lineage>
</organism>
<gene>
    <name evidence="1" type="ORF">A1D17_07000</name>
</gene>
<evidence type="ECO:0000313" key="2">
    <source>
        <dbReference type="Proteomes" id="UP000076489"/>
    </source>
</evidence>
<evidence type="ECO:0000313" key="1">
    <source>
        <dbReference type="EMBL" id="KZN15920.1"/>
    </source>
</evidence>
<dbReference type="AlphaFoldDB" id="A0A166MMF8"/>
<dbReference type="OrthoDB" id="7031893at2"/>
<reference evidence="1 2" key="2">
    <citation type="journal article" date="2018" name="Nature">
        <title>Mutant phenotypes for thousands of bacterial genes of unknown function.</title>
        <authorList>
            <person name="Price M.N."/>
            <person name="Wetmore K.M."/>
            <person name="Waters R.J."/>
            <person name="Callaghan M."/>
            <person name="Ray J."/>
            <person name="Liu H."/>
            <person name="Kuehl J.V."/>
            <person name="Melnyk R.A."/>
            <person name="Lamson J.S."/>
            <person name="Suh Y."/>
            <person name="Carlson H.K."/>
            <person name="Esquivel Z."/>
            <person name="Sadeeshkumar H."/>
            <person name="Chakraborty R."/>
            <person name="Zane G.M."/>
            <person name="Rubin B.E."/>
            <person name="Wall J.D."/>
            <person name="Visel A."/>
            <person name="Bristow J."/>
            <person name="Blow M.J."/>
            <person name="Arkin A.P."/>
            <person name="Deutschbauer A.M."/>
        </authorList>
    </citation>
    <scope>NUCLEOTIDE SEQUENCE [LARGE SCALE GENOMIC DNA]</scope>
    <source>
        <strain evidence="1 2">FW300-N1B4</strain>
    </source>
</reference>
<sequence>MGSPVRILVIMSIAISLSACFDRSISGSYVAKDSSSAEFLQLTQAQDGKIIGTWQQLAVKSGGGIETSKANVSGVVDGESLTLTVSLAGLPISRNLSGTVTASTLELNLVGSAGAVASAHFARGSVADFNTEAERLAQAGQSIRTEKLRADQVETLDRSALALEEALNAYVKRARKQIDDTPRFISYFTRASNDISDRLRFAQRLNSVQSAQTEAALAQVFASEPAIRNTGDSIDTTIENMTREEASLNIRMMAFNGNCLGISTVKPGDVIPNMGPCKALTSAAARFGEVRVLVHTAHERLQLQKNKAMKEMEATWQLATRLP</sequence>
<reference evidence="2" key="1">
    <citation type="submission" date="2016-03" db="EMBL/GenBank/DDBJ databases">
        <authorList>
            <person name="Ray J."/>
            <person name="Price M."/>
            <person name="Deutschbauer A."/>
        </authorList>
    </citation>
    <scope>NUCLEOTIDE SEQUENCE [LARGE SCALE GENOMIC DNA]</scope>
    <source>
        <strain evidence="2">FW300-N1B4</strain>
    </source>
</reference>
<proteinExistence type="predicted"/>
<dbReference type="Proteomes" id="UP000076489">
    <property type="component" value="Unassembled WGS sequence"/>
</dbReference>
<accession>A0A166MMF8</accession>
<dbReference type="EMBL" id="LUKJ01000003">
    <property type="protein sequence ID" value="KZN15920.1"/>
    <property type="molecule type" value="Genomic_DNA"/>
</dbReference>
<evidence type="ECO:0008006" key="3">
    <source>
        <dbReference type="Google" id="ProtNLM"/>
    </source>
</evidence>
<comment type="caution">
    <text evidence="1">The sequence shown here is derived from an EMBL/GenBank/DDBJ whole genome shotgun (WGS) entry which is preliminary data.</text>
</comment>
<dbReference type="PROSITE" id="PS51257">
    <property type="entry name" value="PROKAR_LIPOPROTEIN"/>
    <property type="match status" value="1"/>
</dbReference>
<dbReference type="RefSeq" id="WP_063341203.1">
    <property type="nucleotide sequence ID" value="NZ_LUKJ01000003.1"/>
</dbReference>
<protein>
    <recommendedName>
        <fullName evidence="3">Lipoprotein</fullName>
    </recommendedName>
</protein>
<name>A0A166MMF8_PSEFL</name>